<feature type="compositionally biased region" description="Polar residues" evidence="8">
    <location>
        <begin position="181"/>
        <end position="199"/>
    </location>
</feature>
<name>A0AAV5A9R0_9AGAM</name>
<evidence type="ECO:0000256" key="6">
    <source>
        <dbReference type="ARBA" id="ARBA00022917"/>
    </source>
</evidence>
<dbReference type="GO" id="GO:0003746">
    <property type="term" value="F:translation elongation factor activity"/>
    <property type="evidence" value="ECO:0007669"/>
    <property type="project" value="UniProtKB-KW"/>
</dbReference>
<dbReference type="SUPFAM" id="SSF50249">
    <property type="entry name" value="Nucleic acid-binding proteins"/>
    <property type="match status" value="1"/>
</dbReference>
<dbReference type="SUPFAM" id="SSF50104">
    <property type="entry name" value="Translation proteins SH3-like domain"/>
    <property type="match status" value="1"/>
</dbReference>
<keyword evidence="9" id="KW-0812">Transmembrane</keyword>
<protein>
    <recommendedName>
        <fullName evidence="10">Translation initiation factor 5A C-terminal domain-containing protein</fullName>
    </recommendedName>
</protein>
<dbReference type="Pfam" id="PF01287">
    <property type="entry name" value="eIF-5a"/>
    <property type="match status" value="1"/>
</dbReference>
<evidence type="ECO:0000256" key="5">
    <source>
        <dbReference type="ARBA" id="ARBA00022884"/>
    </source>
</evidence>
<comment type="subcellular location">
    <subcellularLocation>
        <location evidence="1">Cytoplasm</location>
    </subcellularLocation>
</comment>
<feature type="region of interest" description="Disordered" evidence="8">
    <location>
        <begin position="527"/>
        <end position="557"/>
    </location>
</feature>
<evidence type="ECO:0000313" key="11">
    <source>
        <dbReference type="EMBL" id="GJJ08650.1"/>
    </source>
</evidence>
<keyword evidence="12" id="KW-1185">Reference proteome</keyword>
<dbReference type="AlphaFoldDB" id="A0AAV5A9R0"/>
<evidence type="ECO:0000256" key="7">
    <source>
        <dbReference type="ARBA" id="ARBA00023071"/>
    </source>
</evidence>
<evidence type="ECO:0000313" key="12">
    <source>
        <dbReference type="Proteomes" id="UP001050691"/>
    </source>
</evidence>
<feature type="region of interest" description="Disordered" evidence="8">
    <location>
        <begin position="621"/>
        <end position="645"/>
    </location>
</feature>
<dbReference type="EMBL" id="BPWL01000003">
    <property type="protein sequence ID" value="GJJ08650.1"/>
    <property type="molecule type" value="Genomic_DNA"/>
</dbReference>
<keyword evidence="4" id="KW-0251">Elongation factor</keyword>
<evidence type="ECO:0000259" key="10">
    <source>
        <dbReference type="SMART" id="SM01376"/>
    </source>
</evidence>
<evidence type="ECO:0000256" key="4">
    <source>
        <dbReference type="ARBA" id="ARBA00022768"/>
    </source>
</evidence>
<keyword evidence="3" id="KW-0963">Cytoplasm</keyword>
<feature type="region of interest" description="Disordered" evidence="8">
    <location>
        <begin position="162"/>
        <end position="253"/>
    </location>
</feature>
<dbReference type="GO" id="GO:0003723">
    <property type="term" value="F:RNA binding"/>
    <property type="evidence" value="ECO:0007669"/>
    <property type="project" value="UniProtKB-KW"/>
</dbReference>
<dbReference type="PROSITE" id="PS00302">
    <property type="entry name" value="IF5A_HYPUSINE"/>
    <property type="match status" value="1"/>
</dbReference>
<proteinExistence type="inferred from homology"/>
<dbReference type="InterPro" id="IPR019769">
    <property type="entry name" value="Trans_elong_IF5A_hypusine_site"/>
</dbReference>
<feature type="transmembrane region" description="Helical" evidence="9">
    <location>
        <begin position="746"/>
        <end position="765"/>
    </location>
</feature>
<reference evidence="11" key="1">
    <citation type="submission" date="2021-10" db="EMBL/GenBank/DDBJ databases">
        <title>De novo Genome Assembly of Clathrus columnatus (Basidiomycota, Fungi) Using Illumina and Nanopore Sequence Data.</title>
        <authorList>
            <person name="Ogiso-Tanaka E."/>
            <person name="Itagaki H."/>
            <person name="Hosoya T."/>
            <person name="Hosaka K."/>
        </authorList>
    </citation>
    <scope>NUCLEOTIDE SEQUENCE</scope>
    <source>
        <strain evidence="11">MO-923</strain>
    </source>
</reference>
<dbReference type="InterPro" id="IPR048670">
    <property type="entry name" value="IF5A-like_N"/>
</dbReference>
<dbReference type="GO" id="GO:0005737">
    <property type="term" value="C:cytoplasm"/>
    <property type="evidence" value="ECO:0007669"/>
    <property type="project" value="UniProtKB-SubCell"/>
</dbReference>
<keyword evidence="9" id="KW-0472">Membrane</keyword>
<keyword evidence="9" id="KW-1133">Transmembrane helix</keyword>
<dbReference type="InterPro" id="IPR014722">
    <property type="entry name" value="Rib_uL2_dom2"/>
</dbReference>
<comment type="caution">
    <text evidence="11">The sequence shown here is derived from an EMBL/GenBank/DDBJ whole genome shotgun (WGS) entry which is preliminary data.</text>
</comment>
<gene>
    <name evidence="11" type="ORF">Clacol_002869</name>
</gene>
<dbReference type="InterPro" id="IPR001884">
    <property type="entry name" value="IF5A-like"/>
</dbReference>
<dbReference type="FunFam" id="2.40.50.140:FF:000034">
    <property type="entry name" value="Eukaryotic translation initiation factor 5A"/>
    <property type="match status" value="1"/>
</dbReference>
<dbReference type="Proteomes" id="UP001050691">
    <property type="component" value="Unassembled WGS sequence"/>
</dbReference>
<feature type="compositionally biased region" description="Polar residues" evidence="8">
    <location>
        <begin position="211"/>
        <end position="229"/>
    </location>
</feature>
<feature type="domain" description="Translation initiation factor 5A C-terminal" evidence="10">
    <location>
        <begin position="79"/>
        <end position="146"/>
    </location>
</feature>
<evidence type="ECO:0000256" key="2">
    <source>
        <dbReference type="ARBA" id="ARBA00006016"/>
    </source>
</evidence>
<evidence type="ECO:0000256" key="3">
    <source>
        <dbReference type="ARBA" id="ARBA00022490"/>
    </source>
</evidence>
<dbReference type="InterPro" id="IPR020189">
    <property type="entry name" value="IF5A_C"/>
</dbReference>
<feature type="compositionally biased region" description="Polar residues" evidence="8">
    <location>
        <begin position="240"/>
        <end position="253"/>
    </location>
</feature>
<feature type="compositionally biased region" description="Basic and acidic residues" evidence="8">
    <location>
        <begin position="405"/>
        <end position="415"/>
    </location>
</feature>
<feature type="compositionally biased region" description="Low complexity" evidence="8">
    <location>
        <begin position="162"/>
        <end position="171"/>
    </location>
</feature>
<sequence>MSDDEHTQTFEQSGSGASLTYPMQCSALRKNGHVVIKNRPCKIVDMSTSKTGKHGHAKVHLVGIDEDISPSTHNMDVPNVTRTEYQLVNIDDDYLNLMSTEGNAKDDVKVPEGDIGQQIKSNFDEGKDLLVTILTAMGEESAISFKEAPKEISIAFMATTTTTPLSSPTRKSTNHPYGVKSISSGILAPSNTTEQTQPTRFKHHHHPAPYSPSTSTIRSNDEQTQNKALNKSPKSEKSNDSASPSKYSNTWLARNSQGEPVTLPRHPYSWNPQQLALYLAADLHGDDGTPLDSETVQAIVGFVQDCKISGRVFLMLDEEDFQEMHGLDPSQCNVMRDAASILRKHALPYKPSRVLSAAIKRGKVRSIVDVFEKSASETSDTGEDDPEDLPKVSSWKQLTGFTIGDKSKLDDETSKTRVSSQNTVHEPMVAPGTDPGSGAKTQFNISDGSGERALHAVELEQTERSSVSFLEQKNDQHVSFPEPQLVPVLPPQPSTPTDIFVTDKVAYHPGPTTEQINSPFPVFREPEDVPDEDSITPQNTTREIDVASIPAPREENEPSMAELYTQTYGDLPPTSSRTIPVEMRYVEEPVNYPSWPQTALRPVRGKDKIPETNHGALQDLFTPAEQSGPPGISGDSVSTEPQTDREREALLAVEVLKARLVEVENRLEAMERAEVVRGATDPDPKTFGEQWQHRRRHYSLSSDDFSEGEAEYFTNPPPSTGLRALRDILVGSATDLGGTRSWQNTAILLAGATTGVSVVLLPALLRHFWSRW</sequence>
<dbReference type="NCBIfam" id="TIGR00037">
    <property type="entry name" value="eIF_5A"/>
    <property type="match status" value="1"/>
</dbReference>
<dbReference type="GO" id="GO:0045901">
    <property type="term" value="P:positive regulation of translational elongation"/>
    <property type="evidence" value="ECO:0007669"/>
    <property type="project" value="InterPro"/>
</dbReference>
<dbReference type="GO" id="GO:0045905">
    <property type="term" value="P:positive regulation of translational termination"/>
    <property type="evidence" value="ECO:0007669"/>
    <property type="project" value="InterPro"/>
</dbReference>
<dbReference type="Pfam" id="PF21485">
    <property type="entry name" value="IF5A-like_N"/>
    <property type="match status" value="1"/>
</dbReference>
<dbReference type="PANTHER" id="PTHR11673">
    <property type="entry name" value="TRANSLATION INITIATION FACTOR 5A FAMILY MEMBER"/>
    <property type="match status" value="1"/>
</dbReference>
<feature type="region of interest" description="Disordered" evidence="8">
    <location>
        <begin position="374"/>
        <end position="446"/>
    </location>
</feature>
<dbReference type="InterPro" id="IPR008991">
    <property type="entry name" value="Translation_prot_SH3-like_sf"/>
</dbReference>
<dbReference type="GO" id="GO:0006452">
    <property type="term" value="P:translational frameshifting"/>
    <property type="evidence" value="ECO:0007669"/>
    <property type="project" value="UniProtKB-ARBA"/>
</dbReference>
<keyword evidence="5" id="KW-0694">RNA-binding</keyword>
<dbReference type="Gene3D" id="2.30.30.30">
    <property type="match status" value="1"/>
</dbReference>
<keyword evidence="6" id="KW-0648">Protein biosynthesis</keyword>
<dbReference type="Gene3D" id="2.40.50.140">
    <property type="entry name" value="Nucleic acid-binding proteins"/>
    <property type="match status" value="1"/>
</dbReference>
<dbReference type="SMART" id="SM01376">
    <property type="entry name" value="eIF-5a"/>
    <property type="match status" value="1"/>
</dbReference>
<dbReference type="InterPro" id="IPR012340">
    <property type="entry name" value="NA-bd_OB-fold"/>
</dbReference>
<comment type="similarity">
    <text evidence="2">Belongs to the eIF-5A family.</text>
</comment>
<evidence type="ECO:0000256" key="1">
    <source>
        <dbReference type="ARBA" id="ARBA00004496"/>
    </source>
</evidence>
<evidence type="ECO:0000256" key="8">
    <source>
        <dbReference type="SAM" id="MobiDB-lite"/>
    </source>
</evidence>
<dbReference type="CDD" id="cd04468">
    <property type="entry name" value="S1_eIF5A"/>
    <property type="match status" value="1"/>
</dbReference>
<organism evidence="11 12">
    <name type="scientific">Clathrus columnatus</name>
    <dbReference type="NCBI Taxonomy" id="1419009"/>
    <lineage>
        <taxon>Eukaryota</taxon>
        <taxon>Fungi</taxon>
        <taxon>Dikarya</taxon>
        <taxon>Basidiomycota</taxon>
        <taxon>Agaricomycotina</taxon>
        <taxon>Agaricomycetes</taxon>
        <taxon>Phallomycetidae</taxon>
        <taxon>Phallales</taxon>
        <taxon>Clathraceae</taxon>
        <taxon>Clathrus</taxon>
    </lineage>
</organism>
<accession>A0AAV5A9R0</accession>
<keyword evidence="7" id="KW-0385">Hypusine</keyword>
<dbReference type="GO" id="GO:0043022">
    <property type="term" value="F:ribosome binding"/>
    <property type="evidence" value="ECO:0007669"/>
    <property type="project" value="InterPro"/>
</dbReference>
<dbReference type="FunFam" id="2.30.30.30:FF:000007">
    <property type="entry name" value="Eukaryotic translation initiation factor 5A"/>
    <property type="match status" value="1"/>
</dbReference>
<evidence type="ECO:0000256" key="9">
    <source>
        <dbReference type="SAM" id="Phobius"/>
    </source>
</evidence>